<comment type="caution">
    <text evidence="6">The sequence shown here is derived from an EMBL/GenBank/DDBJ whole genome shotgun (WGS) entry which is preliminary data.</text>
</comment>
<keyword evidence="2" id="KW-0863">Zinc-finger</keyword>
<feature type="region of interest" description="Disordered" evidence="4">
    <location>
        <begin position="485"/>
        <end position="521"/>
    </location>
</feature>
<dbReference type="STRING" id="1284197.S8AKP4"/>
<dbReference type="EMBL" id="AQGS01000075">
    <property type="protein sequence ID" value="EPS43484.1"/>
    <property type="molecule type" value="Genomic_DNA"/>
</dbReference>
<dbReference type="Pfam" id="PF01753">
    <property type="entry name" value="zf-MYND"/>
    <property type="match status" value="1"/>
</dbReference>
<proteinExistence type="predicted"/>
<feature type="domain" description="MYND-type" evidence="5">
    <location>
        <begin position="47"/>
        <end position="83"/>
    </location>
</feature>
<gene>
    <name evidence="6" type="ORF">H072_2550</name>
</gene>
<dbReference type="Gene3D" id="6.10.140.2220">
    <property type="match status" value="1"/>
</dbReference>
<keyword evidence="1" id="KW-0479">Metal-binding</keyword>
<evidence type="ECO:0000313" key="6">
    <source>
        <dbReference type="EMBL" id="EPS43484.1"/>
    </source>
</evidence>
<organism evidence="6 7">
    <name type="scientific">Dactylellina haptotyla (strain CBS 200.50)</name>
    <name type="common">Nematode-trapping fungus</name>
    <name type="synonym">Monacrosporium haptotylum</name>
    <dbReference type="NCBI Taxonomy" id="1284197"/>
    <lineage>
        <taxon>Eukaryota</taxon>
        <taxon>Fungi</taxon>
        <taxon>Dikarya</taxon>
        <taxon>Ascomycota</taxon>
        <taxon>Pezizomycotina</taxon>
        <taxon>Orbiliomycetes</taxon>
        <taxon>Orbiliales</taxon>
        <taxon>Orbiliaceae</taxon>
        <taxon>Dactylellina</taxon>
    </lineage>
</organism>
<dbReference type="GO" id="GO:0008270">
    <property type="term" value="F:zinc ion binding"/>
    <property type="evidence" value="ECO:0007669"/>
    <property type="project" value="UniProtKB-KW"/>
</dbReference>
<keyword evidence="7" id="KW-1185">Reference proteome</keyword>
<dbReference type="Proteomes" id="UP000015100">
    <property type="component" value="Unassembled WGS sequence"/>
</dbReference>
<evidence type="ECO:0000256" key="1">
    <source>
        <dbReference type="ARBA" id="ARBA00022723"/>
    </source>
</evidence>
<evidence type="ECO:0000256" key="4">
    <source>
        <dbReference type="SAM" id="MobiDB-lite"/>
    </source>
</evidence>
<dbReference type="AlphaFoldDB" id="S8AKP4"/>
<keyword evidence="3" id="KW-0862">Zinc</keyword>
<reference evidence="6 7" key="1">
    <citation type="journal article" date="2013" name="PLoS Genet.">
        <title>Genomic mechanisms accounting for the adaptation to parasitism in nematode-trapping fungi.</title>
        <authorList>
            <person name="Meerupati T."/>
            <person name="Andersson K.M."/>
            <person name="Friman E."/>
            <person name="Kumar D."/>
            <person name="Tunlid A."/>
            <person name="Ahren D."/>
        </authorList>
    </citation>
    <scope>NUCLEOTIDE SEQUENCE [LARGE SCALE GENOMIC DNA]</scope>
    <source>
        <strain evidence="6 7">CBS 200.50</strain>
    </source>
</reference>
<dbReference type="OMA" id="TGENTIN"/>
<dbReference type="HOGENOM" id="CLU_522756_0_0_1"/>
<dbReference type="SUPFAM" id="SSF144232">
    <property type="entry name" value="HIT/MYND zinc finger-like"/>
    <property type="match status" value="1"/>
</dbReference>
<name>S8AKP4_DACHA</name>
<evidence type="ECO:0000313" key="7">
    <source>
        <dbReference type="Proteomes" id="UP000015100"/>
    </source>
</evidence>
<dbReference type="InterPro" id="IPR002893">
    <property type="entry name" value="Znf_MYND"/>
</dbReference>
<evidence type="ECO:0000259" key="5">
    <source>
        <dbReference type="PROSITE" id="PS01360"/>
    </source>
</evidence>
<reference evidence="7" key="2">
    <citation type="submission" date="2013-04" db="EMBL/GenBank/DDBJ databases">
        <title>Genomic mechanisms accounting for the adaptation to parasitism in nematode-trapping fungi.</title>
        <authorList>
            <person name="Ahren D.G."/>
        </authorList>
    </citation>
    <scope>NUCLEOTIDE SEQUENCE [LARGE SCALE GENOMIC DNA]</scope>
    <source>
        <strain evidence="7">CBS 200.50</strain>
    </source>
</reference>
<evidence type="ECO:0000256" key="3">
    <source>
        <dbReference type="ARBA" id="ARBA00022833"/>
    </source>
</evidence>
<accession>S8AKP4</accession>
<dbReference type="PROSITE" id="PS01360">
    <property type="entry name" value="ZF_MYND_1"/>
    <property type="match status" value="1"/>
</dbReference>
<sequence>MPARPLVTEAVTARMLQQGVTAQQATVLLLLEEHLTTASVDPQKKPCAVCRTPTSFSCPTCHGVYYCSPSHQTQDLPSHSLVCSPTKDIPLQPPSVLSSSTWIAVLVMPEYSAVPYYQWAECILNRHSKPVFDQTPFFGGNNRSKPLWIFNHPVTRQELKYPIMGYKARIADTGSPGAATPSAPTADVTGENTINLCIYNATNGKHRVCGNMIFFTAGRELNPPSRGGGMREWLMSFKPEDIQIVVEQLKLSARENLPPSTTGLATSDNKKRKDNEKIRAVVVYPIAVDDGKNSPESVKEIVFEGLDIPANHPIFNEAYGTHNENQRLHQPTFADTYGFPIRTFMFSSSAYRGVKGNTLIRDLYPTVETIVPAGDEGKGGLLGGYPVVKKYGWNAEDIGAVLIARKDRKGVEVQHVQAFREFCKYLEKKWARYAVFREKKVERKEKYGYREWTLEDEGEILIIDRMYGSLNKSAFSEFWQERYGGKDLVGPFDDTEEREDGEDHDEEEEDEGGDGTGTVVW</sequence>
<dbReference type="OrthoDB" id="437457at2759"/>
<feature type="compositionally biased region" description="Acidic residues" evidence="4">
    <location>
        <begin position="493"/>
        <end position="513"/>
    </location>
</feature>
<protein>
    <recommendedName>
        <fullName evidence="5">MYND-type domain-containing protein</fullName>
    </recommendedName>
</protein>
<evidence type="ECO:0000256" key="2">
    <source>
        <dbReference type="ARBA" id="ARBA00022771"/>
    </source>
</evidence>